<accession>A0A4D6LD89</accession>
<dbReference type="GO" id="GO:0006952">
    <property type="term" value="P:defense response"/>
    <property type="evidence" value="ECO:0007669"/>
    <property type="project" value="UniProtKB-KW"/>
</dbReference>
<keyword evidence="7 8" id="KW-0568">Pathogenesis-related protein</keyword>
<evidence type="ECO:0000256" key="7">
    <source>
        <dbReference type="ARBA" id="ARBA00023265"/>
    </source>
</evidence>
<dbReference type="Proteomes" id="UP000501690">
    <property type="component" value="Linkage Group LG3"/>
</dbReference>
<dbReference type="AlphaFoldDB" id="A0A4D6LD89"/>
<sequence>MTPPTPIQPLKPVNLVEDGVVVWWFSGLGVKDACGAHSVVKLDEWKMKRIMMAKMIVREGDSARHVVLPPEVAKMFPKNPLLSRGCFLRQFYRCVGKADYLALRNGFINVHLVPRSKFNFQKYIKRSLEDDFKVVVGVRLTRCGTPVPQPLVVMNSVKAKDMKRFVAGCQGSNQKVLCAVVPDIHDLCSGSIESGRGVGRRVEEESTSPVAMVVIIPIETMTEVATDVHNQSSLFRWSRLVNSWLYCTSVITKGVDRGIVSLERYFKDGYFKVVVKEEGMSYFFNADGSTKFPFSWTGSPFGYKDMGSDELSATDEEVVEVLMKFSDKLPTKGLVRVYNSVHPIIDIEGKKNLTLFQVLRKEIATKAKTIGNTEVPNLQESLVEVNVHGNTKRKADLPVRPGKGKDVKKVRATLLGQGSSSGSKGPEADLIELRETWARCIAGR</sequence>
<keyword evidence="8" id="KW-0112">Calmodulin-binding</keyword>
<keyword evidence="3 8" id="KW-0812">Transmembrane</keyword>
<dbReference type="GO" id="GO:0005516">
    <property type="term" value="F:calmodulin binding"/>
    <property type="evidence" value="ECO:0007669"/>
    <property type="project" value="UniProtKB-KW"/>
</dbReference>
<comment type="domain">
    <text evidence="8">The C-terminus contains a calmodulin-binding domain, which binds calmodulin in a calcium-dependent fashion.</text>
</comment>
<keyword evidence="4 8" id="KW-0611">Plant defense</keyword>
<comment type="subcellular location">
    <subcellularLocation>
        <location evidence="1 8">Membrane</location>
        <topology evidence="1 8">Multi-pass membrane protein</topology>
    </subcellularLocation>
</comment>
<dbReference type="GO" id="GO:0016020">
    <property type="term" value="C:membrane"/>
    <property type="evidence" value="ECO:0007669"/>
    <property type="project" value="UniProtKB-SubCell"/>
</dbReference>
<organism evidence="9 10">
    <name type="scientific">Vigna unguiculata</name>
    <name type="common">Cowpea</name>
    <dbReference type="NCBI Taxonomy" id="3917"/>
    <lineage>
        <taxon>Eukaryota</taxon>
        <taxon>Viridiplantae</taxon>
        <taxon>Streptophyta</taxon>
        <taxon>Embryophyta</taxon>
        <taxon>Tracheophyta</taxon>
        <taxon>Spermatophyta</taxon>
        <taxon>Magnoliopsida</taxon>
        <taxon>eudicotyledons</taxon>
        <taxon>Gunneridae</taxon>
        <taxon>Pentapetalae</taxon>
        <taxon>rosids</taxon>
        <taxon>fabids</taxon>
        <taxon>Fabales</taxon>
        <taxon>Fabaceae</taxon>
        <taxon>Papilionoideae</taxon>
        <taxon>50 kb inversion clade</taxon>
        <taxon>NPAAA clade</taxon>
        <taxon>indigoferoid/millettioid clade</taxon>
        <taxon>Phaseoleae</taxon>
        <taxon>Vigna</taxon>
    </lineage>
</organism>
<evidence type="ECO:0000313" key="10">
    <source>
        <dbReference type="Proteomes" id="UP000501690"/>
    </source>
</evidence>
<protein>
    <recommendedName>
        <fullName evidence="8">MLO-like protein</fullName>
    </recommendedName>
</protein>
<gene>
    <name evidence="8" type="primary">MLO</name>
    <name evidence="9" type="ORF">DEO72_LG3g1070</name>
</gene>
<evidence type="ECO:0000256" key="2">
    <source>
        <dbReference type="ARBA" id="ARBA00006574"/>
    </source>
</evidence>
<evidence type="ECO:0000313" key="9">
    <source>
        <dbReference type="EMBL" id="QCD86547.1"/>
    </source>
</evidence>
<dbReference type="PANTHER" id="PTHR31942:SF118">
    <property type="entry name" value="MLO-LIKE PROTEIN"/>
    <property type="match status" value="1"/>
</dbReference>
<evidence type="ECO:0000256" key="8">
    <source>
        <dbReference type="RuleBase" id="RU280816"/>
    </source>
</evidence>
<comment type="function">
    <text evidence="8">May be involved in modulation of pathogen defense and leaf cell death.</text>
</comment>
<evidence type="ECO:0000256" key="3">
    <source>
        <dbReference type="ARBA" id="ARBA00022692"/>
    </source>
</evidence>
<reference evidence="9 10" key="1">
    <citation type="submission" date="2019-04" db="EMBL/GenBank/DDBJ databases">
        <title>An improved genome assembly and genetic linkage map for asparagus bean, Vigna unguiculata ssp. sesquipedialis.</title>
        <authorList>
            <person name="Xia Q."/>
            <person name="Zhang R."/>
            <person name="Dong Y."/>
        </authorList>
    </citation>
    <scope>NUCLEOTIDE SEQUENCE [LARGE SCALE GENOMIC DNA]</scope>
    <source>
        <tissue evidence="9">Leaf</tissue>
    </source>
</reference>
<keyword evidence="10" id="KW-1185">Reference proteome</keyword>
<dbReference type="InterPro" id="IPR004326">
    <property type="entry name" value="Mlo"/>
</dbReference>
<dbReference type="PANTHER" id="PTHR31942">
    <property type="entry name" value="MLO-LIKE PROTEIN 1"/>
    <property type="match status" value="1"/>
</dbReference>
<evidence type="ECO:0000256" key="4">
    <source>
        <dbReference type="ARBA" id="ARBA00022821"/>
    </source>
</evidence>
<dbReference type="EMBL" id="CP039347">
    <property type="protein sequence ID" value="QCD86547.1"/>
    <property type="molecule type" value="Genomic_DNA"/>
</dbReference>
<evidence type="ECO:0000256" key="5">
    <source>
        <dbReference type="ARBA" id="ARBA00022989"/>
    </source>
</evidence>
<keyword evidence="5 8" id="KW-1133">Transmembrane helix</keyword>
<comment type="similarity">
    <text evidence="2 8">Belongs to the MLO family.</text>
</comment>
<keyword evidence="6 8" id="KW-0472">Membrane</keyword>
<proteinExistence type="inferred from homology"/>
<evidence type="ECO:0000256" key="6">
    <source>
        <dbReference type="ARBA" id="ARBA00023136"/>
    </source>
</evidence>
<evidence type="ECO:0000256" key="1">
    <source>
        <dbReference type="ARBA" id="ARBA00004141"/>
    </source>
</evidence>
<name>A0A4D6LD89_VIGUN</name>
<dbReference type="Pfam" id="PF03094">
    <property type="entry name" value="Mlo"/>
    <property type="match status" value="1"/>
</dbReference>